<evidence type="ECO:0000256" key="5">
    <source>
        <dbReference type="SAM" id="SignalP"/>
    </source>
</evidence>
<comment type="similarity">
    <text evidence="1 4">Belongs to the bacterial solute-binding protein 3 family.</text>
</comment>
<evidence type="ECO:0000313" key="7">
    <source>
        <dbReference type="EMBL" id="RUM98119.1"/>
    </source>
</evidence>
<sequence length="343" mass="36790">MSLGKLLAAGVFATIGLSMNPASASVLDTVKERGVLHCGTDNTAPGFGYLNTKTGQLEGLDVDFCKAVAAAVLGDATKVKFVTVTDKSRFDAVLTNQVDVVFAHTTLKPARESAISVDFLPINFYDGTGIMVKSEIGVKSLDELDGATFCTTQGSVTETVLASAFKAKGWTTSKVLTYENLEKLFAALGSGRCDAMSTDKSALAAWAGNSPNPSDYVILPDTLDKSPFAGFVVANDSKWRNALRWITYGLFQAEESGVTMAKLDELMKSDDPFFQKLLGVNGGFGKDFGLPDDFIQQAVRAVGNYGEIYERNLGPDTTMYLERKGTPNALWTEGGAIYSPLWN</sequence>
<dbReference type="Pfam" id="PF00497">
    <property type="entry name" value="SBP_bac_3"/>
    <property type="match status" value="1"/>
</dbReference>
<feature type="domain" description="Solute-binding protein family 3/N-terminal" evidence="6">
    <location>
        <begin position="35"/>
        <end position="316"/>
    </location>
</feature>
<organism evidence="7 8">
    <name type="scientific">Borborobacter arsenicus</name>
    <dbReference type="NCBI Taxonomy" id="1851146"/>
    <lineage>
        <taxon>Bacteria</taxon>
        <taxon>Pseudomonadati</taxon>
        <taxon>Pseudomonadota</taxon>
        <taxon>Alphaproteobacteria</taxon>
        <taxon>Hyphomicrobiales</taxon>
        <taxon>Phyllobacteriaceae</taxon>
        <taxon>Borborobacter</taxon>
    </lineage>
</organism>
<accession>A0A432V7K4</accession>
<feature type="signal peptide" evidence="5">
    <location>
        <begin position="1"/>
        <end position="24"/>
    </location>
</feature>
<protein>
    <submittedName>
        <fullName evidence="7">Transporter substrate-binding domain-containing protein</fullName>
    </submittedName>
</protein>
<evidence type="ECO:0000313" key="8">
    <source>
        <dbReference type="Proteomes" id="UP000281647"/>
    </source>
</evidence>
<dbReference type="PANTHER" id="PTHR30085">
    <property type="entry name" value="AMINO ACID ABC TRANSPORTER PERMEASE"/>
    <property type="match status" value="1"/>
</dbReference>
<dbReference type="RefSeq" id="WP_128626499.1">
    <property type="nucleotide sequence ID" value="NZ_RKST01000007.1"/>
</dbReference>
<name>A0A432V7K4_9HYPH</name>
<dbReference type="PANTHER" id="PTHR30085:SF7">
    <property type="entry name" value="AMINO-ACID ABC TRANSPORTER-BINDING PROTEIN YHDW-RELATED"/>
    <property type="match status" value="1"/>
</dbReference>
<dbReference type="SUPFAM" id="SSF53850">
    <property type="entry name" value="Periplasmic binding protein-like II"/>
    <property type="match status" value="1"/>
</dbReference>
<keyword evidence="2" id="KW-0813">Transport</keyword>
<evidence type="ECO:0000256" key="3">
    <source>
        <dbReference type="ARBA" id="ARBA00022729"/>
    </source>
</evidence>
<dbReference type="OrthoDB" id="9807888at2"/>
<dbReference type="AlphaFoldDB" id="A0A432V7K4"/>
<evidence type="ECO:0000259" key="6">
    <source>
        <dbReference type="SMART" id="SM00062"/>
    </source>
</evidence>
<dbReference type="InterPro" id="IPR051455">
    <property type="entry name" value="Bact_solute-bind_prot3"/>
</dbReference>
<comment type="caution">
    <text evidence="7">The sequence shown here is derived from an EMBL/GenBank/DDBJ whole genome shotgun (WGS) entry which is preliminary data.</text>
</comment>
<dbReference type="PROSITE" id="PS01039">
    <property type="entry name" value="SBP_BACTERIAL_3"/>
    <property type="match status" value="1"/>
</dbReference>
<dbReference type="SMART" id="SM00062">
    <property type="entry name" value="PBPb"/>
    <property type="match status" value="1"/>
</dbReference>
<dbReference type="EMBL" id="RKST01000007">
    <property type="protein sequence ID" value="RUM98119.1"/>
    <property type="molecule type" value="Genomic_DNA"/>
</dbReference>
<dbReference type="InterPro" id="IPR018313">
    <property type="entry name" value="SBP_3_CS"/>
</dbReference>
<dbReference type="Gene3D" id="3.40.190.10">
    <property type="entry name" value="Periplasmic binding protein-like II"/>
    <property type="match status" value="2"/>
</dbReference>
<proteinExistence type="inferred from homology"/>
<gene>
    <name evidence="7" type="ORF">EET67_08365</name>
</gene>
<feature type="chain" id="PRO_5019342341" evidence="5">
    <location>
        <begin position="25"/>
        <end position="343"/>
    </location>
</feature>
<dbReference type="Proteomes" id="UP000281647">
    <property type="component" value="Unassembled WGS sequence"/>
</dbReference>
<dbReference type="InterPro" id="IPR001638">
    <property type="entry name" value="Solute-binding_3/MltF_N"/>
</dbReference>
<keyword evidence="3 5" id="KW-0732">Signal</keyword>
<keyword evidence="8" id="KW-1185">Reference proteome</keyword>
<evidence type="ECO:0000256" key="4">
    <source>
        <dbReference type="RuleBase" id="RU003744"/>
    </source>
</evidence>
<reference evidence="7 8" key="1">
    <citation type="submission" date="2018-11" db="EMBL/GenBank/DDBJ databases">
        <title>Pseudaminobacter arsenicus sp. nov., an arsenic-resistant bacterium isolated from arsenic-rich aquifers.</title>
        <authorList>
            <person name="Mu Y."/>
        </authorList>
    </citation>
    <scope>NUCLEOTIDE SEQUENCE [LARGE SCALE GENOMIC DNA]</scope>
    <source>
        <strain evidence="7 8">CB3</strain>
    </source>
</reference>
<evidence type="ECO:0000256" key="1">
    <source>
        <dbReference type="ARBA" id="ARBA00010333"/>
    </source>
</evidence>
<dbReference type="GO" id="GO:0006865">
    <property type="term" value="P:amino acid transport"/>
    <property type="evidence" value="ECO:0007669"/>
    <property type="project" value="TreeGrafter"/>
</dbReference>
<evidence type="ECO:0000256" key="2">
    <source>
        <dbReference type="ARBA" id="ARBA00022448"/>
    </source>
</evidence>